<dbReference type="EMBL" id="AWFB01000001">
    <property type="protein sequence ID" value="RAN36074.1"/>
    <property type="molecule type" value="Genomic_DNA"/>
</dbReference>
<dbReference type="Proteomes" id="UP000249123">
    <property type="component" value="Unassembled WGS sequence"/>
</dbReference>
<evidence type="ECO:0000313" key="1">
    <source>
        <dbReference type="EMBL" id="RAN36074.1"/>
    </source>
</evidence>
<dbReference type="AlphaFoldDB" id="A0A062U451"/>
<dbReference type="InterPro" id="IPR011646">
    <property type="entry name" value="KAP_P-loop"/>
</dbReference>
<accession>A0A062U451</accession>
<name>A0A062U451_9PROT</name>
<organism evidence="1 2">
    <name type="scientific">Hyphomonas pacifica</name>
    <dbReference type="NCBI Taxonomy" id="1280941"/>
    <lineage>
        <taxon>Bacteria</taxon>
        <taxon>Pseudomonadati</taxon>
        <taxon>Pseudomonadota</taxon>
        <taxon>Alphaproteobacteria</taxon>
        <taxon>Hyphomonadales</taxon>
        <taxon>Hyphomonadaceae</taxon>
        <taxon>Hyphomonas</taxon>
    </lineage>
</organism>
<dbReference type="InterPro" id="IPR052754">
    <property type="entry name" value="NTPase_KAP_P-loop"/>
</dbReference>
<dbReference type="PANTHER" id="PTHR22674">
    <property type="entry name" value="NTPASE, KAP FAMILY P-LOOP DOMAIN-CONTAINING 1"/>
    <property type="match status" value="1"/>
</dbReference>
<evidence type="ECO:0000313" key="2">
    <source>
        <dbReference type="Proteomes" id="UP000249123"/>
    </source>
</evidence>
<protein>
    <submittedName>
        <fullName evidence="1">Uncharacterized protein</fullName>
    </submittedName>
</protein>
<dbReference type="Pfam" id="PF07693">
    <property type="entry name" value="KAP_NTPase"/>
    <property type="match status" value="1"/>
</dbReference>
<comment type="caution">
    <text evidence="1">The sequence shown here is derived from an EMBL/GenBank/DDBJ whole genome shotgun (WGS) entry which is preliminary data.</text>
</comment>
<keyword evidence="2" id="KW-1185">Reference proteome</keyword>
<reference evidence="1 2" key="1">
    <citation type="submission" date="2013-04" db="EMBL/GenBank/DDBJ databases">
        <title>Hyphomonas sp. T24B3 Genome Sequencing.</title>
        <authorList>
            <person name="Lai Q."/>
            <person name="Shao Z."/>
        </authorList>
    </citation>
    <scope>NUCLEOTIDE SEQUENCE [LARGE SCALE GENOMIC DNA]</scope>
    <source>
        <strain evidence="1 2">T24B3</strain>
    </source>
</reference>
<dbReference type="SUPFAM" id="SSF52540">
    <property type="entry name" value="P-loop containing nucleoside triphosphate hydrolases"/>
    <property type="match status" value="1"/>
</dbReference>
<dbReference type="eggNOG" id="COG4928">
    <property type="taxonomic scope" value="Bacteria"/>
</dbReference>
<dbReference type="PANTHER" id="PTHR22674:SF6">
    <property type="entry name" value="NTPASE KAP FAMILY P-LOOP DOMAIN-CONTAINING PROTEIN 1"/>
    <property type="match status" value="1"/>
</dbReference>
<dbReference type="InterPro" id="IPR027417">
    <property type="entry name" value="P-loop_NTPase"/>
</dbReference>
<dbReference type="Gene3D" id="3.40.50.300">
    <property type="entry name" value="P-loop containing nucleotide triphosphate hydrolases"/>
    <property type="match status" value="1"/>
</dbReference>
<dbReference type="STRING" id="1280941.HY2_00650"/>
<proteinExistence type="predicted"/>
<gene>
    <name evidence="1" type="ORF">HY3_00420</name>
</gene>
<sequence>MADRLTEVLCDKSLKDGFVLGIEGPWGSGKSSLLKKTIKKLSTLEEPPAIVEFNPWLVGDKLELIREYFIALSEALESQPDAAIGKSEQAKKQVKEGLQKYSKHINTGANLLSIGALLIPQLEVGSKLARKLTESFEDLSEPEPLHKQKEVLEQALRKICRPIIVFVDDTERLDPPEVMETLRLLRSVGDLPNIIYVVAYDRSAMVRNIGLALKAEDLEATGAAYLEKIVQATLQIPYPEDFALRRWLKAEVLELCQPNEDSSLQGDAIERLNLVIDKEGGRMISTPRDVIRLMNNIKIAWPAIGGFVDVADLIWIHLLKLKRPKLYHWTENYLNGFAEVARGTARASDPEAHYKELLEVAAKDYNPESIDFFHLSRILPGLKKQNYGPGDCEWTTYSIDEEELENLTRFRRLGSPHYYRYYFALGQNQGFIPAQEIKAALQEIQAKSKELKDRLLTAAKERFADGELHYPVLLDSLRPHMPTIDADSRKFFLRCMIDSVDQAIKNSNLRHTTSNRSVSAAKSILYYTTKQGSQMNRELKKIISSEASLSFAADLVRDLVNDTHYSIRFSAEQTTKLKGAFADRLSKDPRQLVLAACPNVVLSMWNACATDREDFQAKLTELFSDTQNLITVIGADDARRTVYSTEGNWRPLVSSYYEDLTGEPGLKKRIESIAMNKDQYPPNLQPAIQNIIDGLKDQKEYEKHWN</sequence>